<keyword evidence="3" id="KW-0694">RNA-binding</keyword>
<evidence type="ECO:0000256" key="2">
    <source>
        <dbReference type="ARBA" id="ARBA00023002"/>
    </source>
</evidence>
<keyword evidence="8" id="KW-1185">Reference proteome</keyword>
<feature type="domain" description="RRM" evidence="6">
    <location>
        <begin position="432"/>
        <end position="490"/>
    </location>
</feature>
<dbReference type="InterPro" id="IPR012677">
    <property type="entry name" value="Nucleotide-bd_a/b_plait_sf"/>
</dbReference>
<feature type="region of interest" description="Disordered" evidence="4">
    <location>
        <begin position="524"/>
        <end position="545"/>
    </location>
</feature>
<dbReference type="EMBL" id="JBAMMX010000009">
    <property type="protein sequence ID" value="KAK6933211.1"/>
    <property type="molecule type" value="Genomic_DNA"/>
</dbReference>
<dbReference type="Pfam" id="PF00076">
    <property type="entry name" value="RRM_1"/>
    <property type="match status" value="1"/>
</dbReference>
<comment type="caution">
    <text evidence="7">The sequence shown here is derived from an EMBL/GenBank/DDBJ whole genome shotgun (WGS) entry which is preliminary data.</text>
</comment>
<gene>
    <name evidence="7" type="ORF">RJ641_036105</name>
</gene>
<sequence>MKELAVALRFVCSIQFWRMAVLWTLSLIFSYSYLSIGGLVSSLKPKSYPRCSPQLVRDPSTNSNPTRPVCIITGATSGLGKAAAHALSKNGFYIVLVGRSSDSLSKTMEEIKHGNKDAHLKSFLVDISSAQSILKFKASLLRWLSVSNLHPSIQLLINNAGILAASQRISSEGYDQMMATNFIGAFFLTKLILPLLRSSPVPSRIVNVTSFTHRSVLQMQIGKEIVFGNACSGSRYPCAHIYEHSKLCLLLFSYELHRQCRLMDKSPPVSVIAADPGAVDTNIMRELPSSLCRLALLGLQLLGLLQSPEEGVNSIIDAALSPQDTSGVYFFGGRGRTMRSSALSYDRKLAEKLWAVSCDLFREAQLDSEEETSQLISKSNRSKEHLKTNTNNNTTTYRTRPKTFNSGTNRRFDRRPPPASARDEPYFLPKLLFSEVGEMKRYSIHYDQRGNSKGTAEVVFKKQSDALHAIERYHGKCLDGKPMHIELVGANIVNPAIVPSPPIHIGILRSPKAGFKRRQESFAFPPRRRPRGHGGRDFERSQGQGNFWNKKASVEMLDADLDNFKF</sequence>
<accession>A0AAN8ZCK1</accession>
<evidence type="ECO:0000256" key="1">
    <source>
        <dbReference type="ARBA" id="ARBA00006484"/>
    </source>
</evidence>
<dbReference type="PROSITE" id="PS50102">
    <property type="entry name" value="RRM"/>
    <property type="match status" value="1"/>
</dbReference>
<reference evidence="7 8" key="1">
    <citation type="submission" date="2023-12" db="EMBL/GenBank/DDBJ databases">
        <title>A high-quality genome assembly for Dillenia turbinata (Dilleniales).</title>
        <authorList>
            <person name="Chanderbali A."/>
        </authorList>
    </citation>
    <scope>NUCLEOTIDE SEQUENCE [LARGE SCALE GENOMIC DNA]</scope>
    <source>
        <strain evidence="7">LSX21</strain>
        <tissue evidence="7">Leaf</tissue>
    </source>
</reference>
<comment type="similarity">
    <text evidence="1">Belongs to the short-chain dehydrogenases/reductases (SDR) family.</text>
</comment>
<dbReference type="PRINTS" id="PR00081">
    <property type="entry name" value="GDHRDH"/>
</dbReference>
<keyword evidence="5" id="KW-0472">Membrane</keyword>
<dbReference type="InterPro" id="IPR000504">
    <property type="entry name" value="RRM_dom"/>
</dbReference>
<dbReference type="Gene3D" id="3.40.50.720">
    <property type="entry name" value="NAD(P)-binding Rossmann-like Domain"/>
    <property type="match status" value="1"/>
</dbReference>
<dbReference type="PANTHER" id="PTHR24320">
    <property type="entry name" value="RETINOL DEHYDROGENASE"/>
    <property type="match status" value="1"/>
</dbReference>
<evidence type="ECO:0000259" key="6">
    <source>
        <dbReference type="PROSITE" id="PS50102"/>
    </source>
</evidence>
<keyword evidence="2" id="KW-0560">Oxidoreductase</keyword>
<dbReference type="InterPro" id="IPR036291">
    <property type="entry name" value="NAD(P)-bd_dom_sf"/>
</dbReference>
<dbReference type="GO" id="GO:0003723">
    <property type="term" value="F:RNA binding"/>
    <property type="evidence" value="ECO:0007669"/>
    <property type="project" value="UniProtKB-UniRule"/>
</dbReference>
<feature type="compositionally biased region" description="Basic and acidic residues" evidence="4">
    <location>
        <begin position="410"/>
        <end position="423"/>
    </location>
</feature>
<feature type="transmembrane region" description="Helical" evidence="5">
    <location>
        <begin position="20"/>
        <end position="40"/>
    </location>
</feature>
<keyword evidence="5" id="KW-0812">Transmembrane</keyword>
<evidence type="ECO:0000313" key="8">
    <source>
        <dbReference type="Proteomes" id="UP001370490"/>
    </source>
</evidence>
<dbReference type="InterPro" id="IPR035979">
    <property type="entry name" value="RBD_domain_sf"/>
</dbReference>
<organism evidence="7 8">
    <name type="scientific">Dillenia turbinata</name>
    <dbReference type="NCBI Taxonomy" id="194707"/>
    <lineage>
        <taxon>Eukaryota</taxon>
        <taxon>Viridiplantae</taxon>
        <taxon>Streptophyta</taxon>
        <taxon>Embryophyta</taxon>
        <taxon>Tracheophyta</taxon>
        <taxon>Spermatophyta</taxon>
        <taxon>Magnoliopsida</taxon>
        <taxon>eudicotyledons</taxon>
        <taxon>Gunneridae</taxon>
        <taxon>Pentapetalae</taxon>
        <taxon>Dilleniales</taxon>
        <taxon>Dilleniaceae</taxon>
        <taxon>Dillenia</taxon>
    </lineage>
</organism>
<evidence type="ECO:0000313" key="7">
    <source>
        <dbReference type="EMBL" id="KAK6933211.1"/>
    </source>
</evidence>
<name>A0AAN8ZCK1_9MAGN</name>
<evidence type="ECO:0000256" key="4">
    <source>
        <dbReference type="SAM" id="MobiDB-lite"/>
    </source>
</evidence>
<dbReference type="Pfam" id="PF00106">
    <property type="entry name" value="adh_short"/>
    <property type="match status" value="1"/>
</dbReference>
<keyword evidence="5" id="KW-1133">Transmembrane helix</keyword>
<feature type="region of interest" description="Disordered" evidence="4">
    <location>
        <begin position="371"/>
        <end position="423"/>
    </location>
</feature>
<dbReference type="Gene3D" id="3.30.70.330">
    <property type="match status" value="1"/>
</dbReference>
<dbReference type="SUPFAM" id="SSF51735">
    <property type="entry name" value="NAD(P)-binding Rossmann-fold domains"/>
    <property type="match status" value="1"/>
</dbReference>
<dbReference type="Proteomes" id="UP001370490">
    <property type="component" value="Unassembled WGS sequence"/>
</dbReference>
<dbReference type="InterPro" id="IPR002347">
    <property type="entry name" value="SDR_fam"/>
</dbReference>
<evidence type="ECO:0000256" key="5">
    <source>
        <dbReference type="SAM" id="Phobius"/>
    </source>
</evidence>
<dbReference type="PANTHER" id="PTHR24320:SF227">
    <property type="entry name" value="RETINOL DEHYDROGENASE 11"/>
    <property type="match status" value="1"/>
</dbReference>
<proteinExistence type="inferred from homology"/>
<protein>
    <submittedName>
        <fullName evidence="7">Short-chain dehydrogenase/reductase SDR</fullName>
    </submittedName>
</protein>
<evidence type="ECO:0000256" key="3">
    <source>
        <dbReference type="PROSITE-ProRule" id="PRU00176"/>
    </source>
</evidence>
<dbReference type="SUPFAM" id="SSF54928">
    <property type="entry name" value="RNA-binding domain, RBD"/>
    <property type="match status" value="1"/>
</dbReference>
<dbReference type="AlphaFoldDB" id="A0AAN8ZCK1"/>
<dbReference type="GO" id="GO:0016491">
    <property type="term" value="F:oxidoreductase activity"/>
    <property type="evidence" value="ECO:0007669"/>
    <property type="project" value="UniProtKB-KW"/>
</dbReference>